<dbReference type="GO" id="GO:0043171">
    <property type="term" value="P:peptide catabolic process"/>
    <property type="evidence" value="ECO:0007669"/>
    <property type="project" value="TreeGrafter"/>
</dbReference>
<gene>
    <name evidence="14" type="ORF">QR680_008758</name>
</gene>
<dbReference type="InterPro" id="IPR011249">
    <property type="entry name" value="Metalloenz_LuxS/M16"/>
</dbReference>
<organism evidence="14 15">
    <name type="scientific">Steinernema hermaphroditum</name>
    <dbReference type="NCBI Taxonomy" id="289476"/>
    <lineage>
        <taxon>Eukaryota</taxon>
        <taxon>Metazoa</taxon>
        <taxon>Ecdysozoa</taxon>
        <taxon>Nematoda</taxon>
        <taxon>Chromadorea</taxon>
        <taxon>Rhabditida</taxon>
        <taxon>Tylenchina</taxon>
        <taxon>Panagrolaimomorpha</taxon>
        <taxon>Strongyloidoidea</taxon>
        <taxon>Steinernematidae</taxon>
        <taxon>Steinernema</taxon>
    </lineage>
</organism>
<proteinExistence type="inferred from homology"/>
<evidence type="ECO:0000259" key="13">
    <source>
        <dbReference type="Pfam" id="PF22456"/>
    </source>
</evidence>
<evidence type="ECO:0000256" key="7">
    <source>
        <dbReference type="ARBA" id="ARBA00023049"/>
    </source>
</evidence>
<evidence type="ECO:0000313" key="14">
    <source>
        <dbReference type="EMBL" id="KAK0424626.1"/>
    </source>
</evidence>
<comment type="similarity">
    <text evidence="2 8">Belongs to the peptidase M16 family.</text>
</comment>
<dbReference type="Pfam" id="PF16187">
    <property type="entry name" value="Peptidase_M16_M"/>
    <property type="match status" value="1"/>
</dbReference>
<dbReference type="Pfam" id="PF00675">
    <property type="entry name" value="Peptidase_M16"/>
    <property type="match status" value="1"/>
</dbReference>
<dbReference type="GO" id="GO:0005829">
    <property type="term" value="C:cytosol"/>
    <property type="evidence" value="ECO:0007669"/>
    <property type="project" value="TreeGrafter"/>
</dbReference>
<keyword evidence="15" id="KW-1185">Reference proteome</keyword>
<evidence type="ECO:0000313" key="15">
    <source>
        <dbReference type="Proteomes" id="UP001175271"/>
    </source>
</evidence>
<dbReference type="PANTHER" id="PTHR43690:SF18">
    <property type="entry name" value="INSULIN-DEGRADING ENZYME-RELATED"/>
    <property type="match status" value="1"/>
</dbReference>
<feature type="domain" description="Peptidase M16 C-terminal" evidence="11">
    <location>
        <begin position="206"/>
        <end position="370"/>
    </location>
</feature>
<dbReference type="Pfam" id="PF05193">
    <property type="entry name" value="Peptidase_M16_C"/>
    <property type="match status" value="1"/>
</dbReference>
<keyword evidence="7" id="KW-0482">Metalloprotease</keyword>
<name>A0AA39IHU0_9BILA</name>
<accession>A0AA39IHU0</accession>
<reference evidence="14" key="1">
    <citation type="submission" date="2023-06" db="EMBL/GenBank/DDBJ databases">
        <title>Genomic analysis of the entomopathogenic nematode Steinernema hermaphroditum.</title>
        <authorList>
            <person name="Schwarz E.M."/>
            <person name="Heppert J.K."/>
            <person name="Baniya A."/>
            <person name="Schwartz H.T."/>
            <person name="Tan C.-H."/>
            <person name="Antoshechkin I."/>
            <person name="Sternberg P.W."/>
            <person name="Goodrich-Blair H."/>
            <person name="Dillman A.R."/>
        </authorList>
    </citation>
    <scope>NUCLEOTIDE SEQUENCE</scope>
    <source>
        <strain evidence="14">PS9179</strain>
        <tissue evidence="14">Whole animal</tissue>
    </source>
</reference>
<protein>
    <recommendedName>
        <fullName evidence="16">Peptidase M16 N-terminal domain-containing protein</fullName>
    </recommendedName>
</protein>
<comment type="cofactor">
    <cofactor evidence="1">
        <name>Zn(2+)</name>
        <dbReference type="ChEBI" id="CHEBI:29105"/>
    </cofactor>
</comment>
<evidence type="ECO:0000259" key="12">
    <source>
        <dbReference type="Pfam" id="PF16187"/>
    </source>
</evidence>
<comment type="caution">
    <text evidence="14">The sequence shown here is derived from an EMBL/GenBank/DDBJ whole genome shotgun (WGS) entry which is preliminary data.</text>
</comment>
<feature type="domain" description="Peptidase M16 N-terminal" evidence="10">
    <location>
        <begin position="44"/>
        <end position="167"/>
    </location>
</feature>
<dbReference type="PANTHER" id="PTHR43690">
    <property type="entry name" value="NARDILYSIN"/>
    <property type="match status" value="1"/>
</dbReference>
<dbReference type="InterPro" id="IPR001431">
    <property type="entry name" value="Pept_M16_Zn_BS"/>
</dbReference>
<evidence type="ECO:0000259" key="11">
    <source>
        <dbReference type="Pfam" id="PF05193"/>
    </source>
</evidence>
<dbReference type="InterPro" id="IPR050626">
    <property type="entry name" value="Peptidase_M16"/>
</dbReference>
<dbReference type="InterPro" id="IPR011765">
    <property type="entry name" value="Pept_M16_N"/>
</dbReference>
<keyword evidence="5" id="KW-0378">Hydrolase</keyword>
<feature type="domain" description="Coenzyme PQQ synthesis protein F-like C-terminal lobe" evidence="13">
    <location>
        <begin position="756"/>
        <end position="832"/>
    </location>
</feature>
<dbReference type="GO" id="GO:0046872">
    <property type="term" value="F:metal ion binding"/>
    <property type="evidence" value="ECO:0007669"/>
    <property type="project" value="UniProtKB-KW"/>
</dbReference>
<evidence type="ECO:0000256" key="4">
    <source>
        <dbReference type="ARBA" id="ARBA00022723"/>
    </source>
</evidence>
<dbReference type="Pfam" id="PF22456">
    <property type="entry name" value="PqqF-like_C_4"/>
    <property type="match status" value="1"/>
</dbReference>
<dbReference type="FunFam" id="3.30.830.10:FF:000012">
    <property type="entry name" value="Protease 3"/>
    <property type="match status" value="1"/>
</dbReference>
<evidence type="ECO:0000256" key="5">
    <source>
        <dbReference type="ARBA" id="ARBA00022801"/>
    </source>
</evidence>
<evidence type="ECO:0000256" key="6">
    <source>
        <dbReference type="ARBA" id="ARBA00022833"/>
    </source>
</evidence>
<keyword evidence="3" id="KW-0645">Protease</keyword>
<evidence type="ECO:0000256" key="8">
    <source>
        <dbReference type="RuleBase" id="RU004447"/>
    </source>
</evidence>
<evidence type="ECO:0000256" key="2">
    <source>
        <dbReference type="ARBA" id="ARBA00007261"/>
    </source>
</evidence>
<dbReference type="InterPro" id="IPR007863">
    <property type="entry name" value="Peptidase_M16_C"/>
</dbReference>
<dbReference type="AlphaFoldDB" id="A0AA39IHU0"/>
<evidence type="ECO:0000259" key="10">
    <source>
        <dbReference type="Pfam" id="PF00675"/>
    </source>
</evidence>
<feature type="domain" description="Peptidase M16 middle/third" evidence="12">
    <location>
        <begin position="404"/>
        <end position="647"/>
    </location>
</feature>
<feature type="region of interest" description="Disordered" evidence="9">
    <location>
        <begin position="472"/>
        <end position="499"/>
    </location>
</feature>
<keyword evidence="6" id="KW-0862">Zinc</keyword>
<evidence type="ECO:0000256" key="1">
    <source>
        <dbReference type="ARBA" id="ARBA00001947"/>
    </source>
</evidence>
<dbReference type="GO" id="GO:0005739">
    <property type="term" value="C:mitochondrion"/>
    <property type="evidence" value="ECO:0007669"/>
    <property type="project" value="TreeGrafter"/>
</dbReference>
<dbReference type="InterPro" id="IPR054734">
    <property type="entry name" value="PqqF-like_C_4"/>
</dbReference>
<sequence length="938" mass="107871">MSRRSSEEATSNERNVVVKRHDITKKAPKDKRQYRVLELSNGLKVLLLSDPSAKKCGAAMHIAAGSSSDPEEVPGIAHLCEHMLFMGSEKYPIEHNFSRFIRQRDGHYNGHTYTFMTEYYFDIAPKHLEEALDRFIHMFISPLFTESALEREVQAVDSEFKDFQAFDAQRENQIVGSLTRTGVSKFICGNIDTLWNIPRAKGINVRSELIKFFEAHYCATNMSLCLVADWNMEDLEHAVLKAPLYEIPKGNAESKVQDELFYGPEELGCRVDMVPKKDEHTLRVVFPIQGGTKCCTRIHLNFLYLMDEGNLKPTLKRRGWTTALNTEIVVERSDFSYVNICITLTEEGVRHVEEVIKLIFSYIGTVKNYDLPTLRKYYTNFEPKHTFEVAKQYAHRLGEVPFERVAEPYDPQTLRTVLSQLTPDRMMYLVRTRENAQLEGLQKEKYYGVEYKKTKLSAELMTRFEKALATPFPSGTAERSDSGGPQKTKSEDATGADLNMAHPELLEDNDYFRMWYMGNYSQKSKLYALLTLPNILGDPLKQITAQIVVKCLLHEKRRQPQNLSVAVCSRGFELCFSYYADVCSECASFVERIVAYTPKKAVFNLVLREVVRVLKNFETKWPCEQSESLLDSILTEGSSTPMELLEAAEVITYDRFLVCLPQIWSFLHLELFACGYVIKEQVRQVGPRLSAAIGPKHRKGALPPARLALARELLIQEGGFFYEHEQRTHPNSCRDVYLQTGSSDIRDSFLLTMAVKLVAEPIFDTLRTKEQLCYYAHAYARKSNGRQGIRLVIQGGHNPTFVEERIDAFLENFLGHVRSMSDEDFERCRAACRVSPKCELALHCWNEIKNRRCRFDLDLWKTESKNQLRWITKKDLVEFYEKRIAPGSAERRKLSIRVLSVPEANGSEGERSELARKRVFSVHALKKSLYSLRFSEYQ</sequence>
<dbReference type="GO" id="GO:0051603">
    <property type="term" value="P:proteolysis involved in protein catabolic process"/>
    <property type="evidence" value="ECO:0007669"/>
    <property type="project" value="TreeGrafter"/>
</dbReference>
<evidence type="ECO:0000256" key="3">
    <source>
        <dbReference type="ARBA" id="ARBA00022670"/>
    </source>
</evidence>
<dbReference type="EMBL" id="JAUCMV010000001">
    <property type="protein sequence ID" value="KAK0424626.1"/>
    <property type="molecule type" value="Genomic_DNA"/>
</dbReference>
<dbReference type="Proteomes" id="UP001175271">
    <property type="component" value="Unassembled WGS sequence"/>
</dbReference>
<dbReference type="PROSITE" id="PS00143">
    <property type="entry name" value="INSULINASE"/>
    <property type="match status" value="1"/>
</dbReference>
<dbReference type="SUPFAM" id="SSF63411">
    <property type="entry name" value="LuxS/MPP-like metallohydrolase"/>
    <property type="match status" value="4"/>
</dbReference>
<evidence type="ECO:0008006" key="16">
    <source>
        <dbReference type="Google" id="ProtNLM"/>
    </source>
</evidence>
<dbReference type="GO" id="GO:0004222">
    <property type="term" value="F:metalloendopeptidase activity"/>
    <property type="evidence" value="ECO:0007669"/>
    <property type="project" value="InterPro"/>
</dbReference>
<keyword evidence="4" id="KW-0479">Metal-binding</keyword>
<dbReference type="Gene3D" id="3.30.830.10">
    <property type="entry name" value="Metalloenzyme, LuxS/M16 peptidase-like"/>
    <property type="match status" value="4"/>
</dbReference>
<dbReference type="InterPro" id="IPR032632">
    <property type="entry name" value="Peptidase_M16_M"/>
</dbReference>
<evidence type="ECO:0000256" key="9">
    <source>
        <dbReference type="SAM" id="MobiDB-lite"/>
    </source>
</evidence>